<accession>W4FBB1</accession>
<dbReference type="EMBL" id="KI913364">
    <property type="protein sequence ID" value="ETV64204.1"/>
    <property type="molecule type" value="Genomic_DNA"/>
</dbReference>
<organism evidence="1">
    <name type="scientific">Aphanomyces astaci</name>
    <name type="common">Crayfish plague agent</name>
    <dbReference type="NCBI Taxonomy" id="112090"/>
    <lineage>
        <taxon>Eukaryota</taxon>
        <taxon>Sar</taxon>
        <taxon>Stramenopiles</taxon>
        <taxon>Oomycota</taxon>
        <taxon>Saprolegniomycetes</taxon>
        <taxon>Saprolegniales</taxon>
        <taxon>Verrucalvaceae</taxon>
        <taxon>Aphanomyces</taxon>
    </lineage>
</organism>
<dbReference type="STRING" id="112090.W4FBB1"/>
<name>W4FBB1_APHAT</name>
<gene>
    <name evidence="1" type="ORF">H257_18877</name>
</gene>
<dbReference type="AlphaFoldDB" id="W4FBB1"/>
<proteinExistence type="predicted"/>
<dbReference type="RefSeq" id="XP_009846310.1">
    <property type="nucleotide sequence ID" value="XM_009848008.1"/>
</dbReference>
<reference evidence="1" key="1">
    <citation type="submission" date="2013-12" db="EMBL/GenBank/DDBJ databases">
        <title>The Genome Sequence of Aphanomyces astaci APO3.</title>
        <authorList>
            <consortium name="The Broad Institute Genomics Platform"/>
            <person name="Russ C."/>
            <person name="Tyler B."/>
            <person name="van West P."/>
            <person name="Dieguez-Uribeondo J."/>
            <person name="Young S.K."/>
            <person name="Zeng Q."/>
            <person name="Gargeya S."/>
            <person name="Fitzgerald M."/>
            <person name="Abouelleil A."/>
            <person name="Alvarado L."/>
            <person name="Chapman S.B."/>
            <person name="Gainer-Dewar J."/>
            <person name="Goldberg J."/>
            <person name="Griggs A."/>
            <person name="Gujja S."/>
            <person name="Hansen M."/>
            <person name="Howarth C."/>
            <person name="Imamovic A."/>
            <person name="Ireland A."/>
            <person name="Larimer J."/>
            <person name="McCowan C."/>
            <person name="Murphy C."/>
            <person name="Pearson M."/>
            <person name="Poon T.W."/>
            <person name="Priest M."/>
            <person name="Roberts A."/>
            <person name="Saif S."/>
            <person name="Shea T."/>
            <person name="Sykes S."/>
            <person name="Wortman J."/>
            <person name="Nusbaum C."/>
            <person name="Birren B."/>
        </authorList>
    </citation>
    <scope>NUCLEOTIDE SEQUENCE [LARGE SCALE GENOMIC DNA]</scope>
    <source>
        <strain evidence="1">APO3</strain>
    </source>
</reference>
<dbReference type="VEuPathDB" id="FungiDB:H257_18877"/>
<sequence>MDGRSYRAPIDNNYVVPSNTWLLVKSTPSLNAWFLRHLRCSRFTYLRIVEHVQTAWQRIHPALHQLKQFGIDDRVACTLHYLTHSDGYESTAALFGISKTRAYDRSRMVVVRAFGLWKNKFRVFQTELLQHRPSEPETFPEWMHIGGDTVFDDELNQVDGVSAKRARDLIKLYLSQHVDV</sequence>
<evidence type="ECO:0000313" key="1">
    <source>
        <dbReference type="EMBL" id="ETV64204.1"/>
    </source>
</evidence>
<protein>
    <submittedName>
        <fullName evidence="1">Uncharacterized protein</fullName>
    </submittedName>
</protein>
<dbReference type="GeneID" id="20820873"/>